<accession>A0ABN3RXP9</accession>
<proteinExistence type="predicted"/>
<evidence type="ECO:0000313" key="2">
    <source>
        <dbReference type="EMBL" id="GAA2661358.1"/>
    </source>
</evidence>
<sequence length="97" mass="10409">MRRPRCEATGRGEGRGRGEAAGRGESTGRATGSVDRRAGIAVLCAGWMVCGVRGWPCFGSGGRSAGEGREIVLEGGPTRAYGWRRQAREVRRFGELR</sequence>
<keyword evidence="3" id="KW-1185">Reference proteome</keyword>
<reference evidence="2 3" key="1">
    <citation type="journal article" date="2019" name="Int. J. Syst. Evol. Microbiol.">
        <title>The Global Catalogue of Microorganisms (GCM) 10K type strain sequencing project: providing services to taxonomists for standard genome sequencing and annotation.</title>
        <authorList>
            <consortium name="The Broad Institute Genomics Platform"/>
            <consortium name="The Broad Institute Genome Sequencing Center for Infectious Disease"/>
            <person name="Wu L."/>
            <person name="Ma J."/>
        </authorList>
    </citation>
    <scope>NUCLEOTIDE SEQUENCE [LARGE SCALE GENOMIC DNA]</scope>
    <source>
        <strain evidence="2 3">JCM 6835</strain>
    </source>
</reference>
<dbReference type="Proteomes" id="UP001501666">
    <property type="component" value="Unassembled WGS sequence"/>
</dbReference>
<dbReference type="EMBL" id="BAAATE010000007">
    <property type="protein sequence ID" value="GAA2661358.1"/>
    <property type="molecule type" value="Genomic_DNA"/>
</dbReference>
<comment type="caution">
    <text evidence="2">The sequence shown here is derived from an EMBL/GenBank/DDBJ whole genome shotgun (WGS) entry which is preliminary data.</text>
</comment>
<evidence type="ECO:0000256" key="1">
    <source>
        <dbReference type="SAM" id="MobiDB-lite"/>
    </source>
</evidence>
<dbReference type="RefSeq" id="WP_346147503.1">
    <property type="nucleotide sequence ID" value="NZ_BAAATE010000007.1"/>
</dbReference>
<gene>
    <name evidence="2" type="ORF">GCM10010412_034360</name>
</gene>
<feature type="compositionally biased region" description="Low complexity" evidence="1">
    <location>
        <begin position="23"/>
        <end position="32"/>
    </location>
</feature>
<name>A0ABN3RXP9_9ACTN</name>
<protein>
    <submittedName>
        <fullName evidence="2">Uncharacterized protein</fullName>
    </submittedName>
</protein>
<evidence type="ECO:0000313" key="3">
    <source>
        <dbReference type="Proteomes" id="UP001501666"/>
    </source>
</evidence>
<organism evidence="2 3">
    <name type="scientific">Nonomuraea recticatena</name>
    <dbReference type="NCBI Taxonomy" id="46178"/>
    <lineage>
        <taxon>Bacteria</taxon>
        <taxon>Bacillati</taxon>
        <taxon>Actinomycetota</taxon>
        <taxon>Actinomycetes</taxon>
        <taxon>Streptosporangiales</taxon>
        <taxon>Streptosporangiaceae</taxon>
        <taxon>Nonomuraea</taxon>
    </lineage>
</organism>
<feature type="compositionally biased region" description="Basic and acidic residues" evidence="1">
    <location>
        <begin position="1"/>
        <end position="22"/>
    </location>
</feature>
<feature type="region of interest" description="Disordered" evidence="1">
    <location>
        <begin position="1"/>
        <end position="32"/>
    </location>
</feature>